<keyword evidence="15 22" id="KW-1133">Transmembrane helix</keyword>
<evidence type="ECO:0000256" key="12">
    <source>
        <dbReference type="ARBA" id="ARBA00022777"/>
    </source>
</evidence>
<protein>
    <recommendedName>
        <fullName evidence="4">non-specific serine/threonine protein kinase</fullName>
        <ecNumber evidence="4">2.7.11.1</ecNumber>
    </recommendedName>
</protein>
<feature type="binding site" evidence="21">
    <location>
        <position position="372"/>
    </location>
    <ligand>
        <name>ATP</name>
        <dbReference type="ChEBI" id="CHEBI:30616"/>
    </ligand>
</feature>
<keyword evidence="7" id="KW-0808">Transferase</keyword>
<dbReference type="InterPro" id="IPR050528">
    <property type="entry name" value="L-type_Lectin-RKs"/>
</dbReference>
<dbReference type="PANTHER" id="PTHR27007">
    <property type="match status" value="1"/>
</dbReference>
<dbReference type="EC" id="2.7.11.1" evidence="4"/>
<dbReference type="InterPro" id="IPR017441">
    <property type="entry name" value="Protein_kinase_ATP_BS"/>
</dbReference>
<feature type="transmembrane region" description="Helical" evidence="22">
    <location>
        <begin position="287"/>
        <end position="310"/>
    </location>
</feature>
<dbReference type="FunFam" id="2.60.120.200:FF:000051">
    <property type="entry name" value="L-type lectin-domain containing receptor kinase V.9"/>
    <property type="match status" value="1"/>
</dbReference>
<evidence type="ECO:0000256" key="22">
    <source>
        <dbReference type="SAM" id="Phobius"/>
    </source>
</evidence>
<dbReference type="FunFam" id="1.10.510.10:FF:000108">
    <property type="entry name" value="L-type lectin-domain containing receptor kinase S.4"/>
    <property type="match status" value="2"/>
</dbReference>
<keyword evidence="26" id="KW-1185">Reference proteome</keyword>
<name>A0A9J5X9A9_SOLCO</name>
<comment type="catalytic activity">
    <reaction evidence="19">
        <text>L-threonyl-[protein] + ATP = O-phospho-L-threonyl-[protein] + ADP + H(+)</text>
        <dbReference type="Rhea" id="RHEA:46608"/>
        <dbReference type="Rhea" id="RHEA-COMP:11060"/>
        <dbReference type="Rhea" id="RHEA-COMP:11605"/>
        <dbReference type="ChEBI" id="CHEBI:15378"/>
        <dbReference type="ChEBI" id="CHEBI:30013"/>
        <dbReference type="ChEBI" id="CHEBI:30616"/>
        <dbReference type="ChEBI" id="CHEBI:61977"/>
        <dbReference type="ChEBI" id="CHEBI:456216"/>
        <dbReference type="EC" id="2.7.11.1"/>
    </reaction>
</comment>
<dbReference type="Pfam" id="PF00069">
    <property type="entry name" value="Pkinase"/>
    <property type="match status" value="2"/>
</dbReference>
<dbReference type="Pfam" id="PF00139">
    <property type="entry name" value="Lectin_legB"/>
    <property type="match status" value="2"/>
</dbReference>
<dbReference type="SMART" id="SM00220">
    <property type="entry name" value="S_TKc"/>
    <property type="match status" value="2"/>
</dbReference>
<feature type="chain" id="PRO_5039916404" description="non-specific serine/threonine protein kinase" evidence="23">
    <location>
        <begin position="22"/>
        <end position="1359"/>
    </location>
</feature>
<dbReference type="PROSITE" id="PS00107">
    <property type="entry name" value="PROTEIN_KINASE_ATP"/>
    <property type="match status" value="2"/>
</dbReference>
<evidence type="ECO:0000256" key="20">
    <source>
        <dbReference type="ARBA" id="ARBA00048679"/>
    </source>
</evidence>
<feature type="transmembrane region" description="Helical" evidence="22">
    <location>
        <begin position="897"/>
        <end position="921"/>
    </location>
</feature>
<reference evidence="25 26" key="1">
    <citation type="submission" date="2020-09" db="EMBL/GenBank/DDBJ databases">
        <title>De no assembly of potato wild relative species, Solanum commersonii.</title>
        <authorList>
            <person name="Cho K."/>
        </authorList>
    </citation>
    <scope>NUCLEOTIDE SEQUENCE [LARGE SCALE GENOMIC DNA]</scope>
    <source>
        <strain evidence="25">LZ3.2</strain>
        <tissue evidence="25">Leaf</tissue>
    </source>
</reference>
<dbReference type="OrthoDB" id="543442at2759"/>
<keyword evidence="13" id="KW-0611">Plant defense</keyword>
<evidence type="ECO:0000256" key="11">
    <source>
        <dbReference type="ARBA" id="ARBA00022741"/>
    </source>
</evidence>
<dbReference type="InterPro" id="IPR001220">
    <property type="entry name" value="Legume_lectin_dom"/>
</dbReference>
<dbReference type="PROSITE" id="PS00307">
    <property type="entry name" value="LECTIN_LEGUME_BETA"/>
    <property type="match status" value="1"/>
</dbReference>
<keyword evidence="14 21" id="KW-0067">ATP-binding</keyword>
<evidence type="ECO:0000256" key="15">
    <source>
        <dbReference type="ARBA" id="ARBA00022989"/>
    </source>
</evidence>
<dbReference type="Gene3D" id="1.10.510.10">
    <property type="entry name" value="Transferase(Phosphotransferase) domain 1"/>
    <property type="match status" value="2"/>
</dbReference>
<dbReference type="FunFam" id="3.30.200.20:FF:000423">
    <property type="entry name" value="L-type lectin-domain containing receptor kinase S.1"/>
    <property type="match status" value="1"/>
</dbReference>
<evidence type="ECO:0000256" key="23">
    <source>
        <dbReference type="SAM" id="SignalP"/>
    </source>
</evidence>
<comment type="caution">
    <text evidence="25">The sequence shown here is derived from an EMBL/GenBank/DDBJ whole genome shotgun (WGS) entry which is preliminary data.</text>
</comment>
<evidence type="ECO:0000256" key="8">
    <source>
        <dbReference type="ARBA" id="ARBA00022692"/>
    </source>
</evidence>
<accession>A0A9J5X9A9</accession>
<feature type="domain" description="Protein kinase" evidence="24">
    <location>
        <begin position="343"/>
        <end position="613"/>
    </location>
</feature>
<feature type="signal peptide" evidence="23">
    <location>
        <begin position="1"/>
        <end position="21"/>
    </location>
</feature>
<dbReference type="Proteomes" id="UP000824120">
    <property type="component" value="Chromosome 9"/>
</dbReference>
<evidence type="ECO:0000256" key="16">
    <source>
        <dbReference type="ARBA" id="ARBA00023136"/>
    </source>
</evidence>
<dbReference type="GO" id="GO:0005886">
    <property type="term" value="C:plasma membrane"/>
    <property type="evidence" value="ECO:0007669"/>
    <property type="project" value="UniProtKB-SubCell"/>
</dbReference>
<feature type="binding site" evidence="21">
    <location>
        <position position="984"/>
    </location>
    <ligand>
        <name>ATP</name>
        <dbReference type="ChEBI" id="CHEBI:30616"/>
    </ligand>
</feature>
<comment type="similarity">
    <text evidence="3">In the C-terminal section; belongs to the protein kinase superfamily. Ser/Thr protein kinase family.</text>
</comment>
<evidence type="ECO:0000256" key="7">
    <source>
        <dbReference type="ARBA" id="ARBA00022679"/>
    </source>
</evidence>
<evidence type="ECO:0000256" key="18">
    <source>
        <dbReference type="ARBA" id="ARBA00023180"/>
    </source>
</evidence>
<evidence type="ECO:0000313" key="25">
    <source>
        <dbReference type="EMBL" id="KAG5583854.1"/>
    </source>
</evidence>
<evidence type="ECO:0000256" key="3">
    <source>
        <dbReference type="ARBA" id="ARBA00010217"/>
    </source>
</evidence>
<proteinExistence type="inferred from homology"/>
<evidence type="ECO:0000256" key="14">
    <source>
        <dbReference type="ARBA" id="ARBA00022840"/>
    </source>
</evidence>
<comment type="catalytic activity">
    <reaction evidence="20">
        <text>L-seryl-[protein] + ATP = O-phospho-L-seryl-[protein] + ADP + H(+)</text>
        <dbReference type="Rhea" id="RHEA:17989"/>
        <dbReference type="Rhea" id="RHEA-COMP:9863"/>
        <dbReference type="Rhea" id="RHEA-COMP:11604"/>
        <dbReference type="ChEBI" id="CHEBI:15378"/>
        <dbReference type="ChEBI" id="CHEBI:29999"/>
        <dbReference type="ChEBI" id="CHEBI:30616"/>
        <dbReference type="ChEBI" id="CHEBI:83421"/>
        <dbReference type="ChEBI" id="CHEBI:456216"/>
        <dbReference type="EC" id="2.7.11.1"/>
    </reaction>
</comment>
<evidence type="ECO:0000256" key="1">
    <source>
        <dbReference type="ARBA" id="ARBA00004251"/>
    </source>
</evidence>
<dbReference type="FunFam" id="2.60.120.200:FF:000086">
    <property type="entry name" value="L-type lectin-domain containing receptor kinase S.4"/>
    <property type="match status" value="1"/>
</dbReference>
<dbReference type="GO" id="GO:0002229">
    <property type="term" value="P:defense response to oomycetes"/>
    <property type="evidence" value="ECO:0007669"/>
    <property type="project" value="UniProtKB-ARBA"/>
</dbReference>
<evidence type="ECO:0000256" key="5">
    <source>
        <dbReference type="ARBA" id="ARBA00022475"/>
    </source>
</evidence>
<evidence type="ECO:0000256" key="19">
    <source>
        <dbReference type="ARBA" id="ARBA00047899"/>
    </source>
</evidence>
<dbReference type="SUPFAM" id="SSF56112">
    <property type="entry name" value="Protein kinase-like (PK-like)"/>
    <property type="match status" value="2"/>
</dbReference>
<gene>
    <name evidence="25" type="ORF">H5410_044288</name>
</gene>
<evidence type="ECO:0000256" key="10">
    <source>
        <dbReference type="ARBA" id="ARBA00022734"/>
    </source>
</evidence>
<evidence type="ECO:0000259" key="24">
    <source>
        <dbReference type="PROSITE" id="PS50011"/>
    </source>
</evidence>
<feature type="domain" description="Protein kinase" evidence="24">
    <location>
        <begin position="954"/>
        <end position="1233"/>
    </location>
</feature>
<evidence type="ECO:0000256" key="9">
    <source>
        <dbReference type="ARBA" id="ARBA00022729"/>
    </source>
</evidence>
<dbReference type="SUPFAM" id="SSF49899">
    <property type="entry name" value="Concanavalin A-like lectins/glucanases"/>
    <property type="match status" value="2"/>
</dbReference>
<dbReference type="CDD" id="cd06899">
    <property type="entry name" value="lectin_legume_LecRK_Arcelin_ConA"/>
    <property type="match status" value="2"/>
</dbReference>
<keyword evidence="11 21" id="KW-0547">Nucleotide-binding</keyword>
<keyword evidence="9 23" id="KW-0732">Signal</keyword>
<keyword evidence="5" id="KW-1003">Cell membrane</keyword>
<dbReference type="Gene3D" id="2.60.120.200">
    <property type="match status" value="2"/>
</dbReference>
<sequence>MVNSCLVLLCSLISFSILASSQQLDGFIYTRFNEPNNNITLSGIAEISQNGFIQLTNETSRLMGHAFYSSPFQFKNSTNGTAFSFSTCFALAIVPEYPKLGGHGLAFTISQSNDFSTALPSQYLGLLNATDVGNFSNYIFAVEFDTVQDFEFGDINDNHVGININSLRSNMSADASYFDDDLVKQDLNLKCGKVILAWVDYDSVTNLVNVTLSRFATKPKLPLFSYHIDLSPFLKENMYVGFSASTGLLASSHYIFGWSFKLNGEAKFLDLDLLPSLPGLKKKHSGVIVAISVIVVVLVLIAILVAIYLVRRFKNADVIESWELEVGPHRYSYQELKQATRSFKDSELLGFGGFGKVYKGVLRSSNMEIAVKRISHESKQGLREFVSEISSIGRLRHRNLVQLVGWCRRRGDLLLVYDFMPNGSLDNFLFEKPRMVLTWEQRFKIIKGVASGLLYLHEGYEQVVVHRDIKASNVLLDGELNGRLGDFGLARLYEHGSNPGTTRVVGTLGYLAPELPRTGRATEKSDVFAFGALLLEVVCGRRPIDSKVVPEELVLVDMVWNKWREGKTLDVIDKRLKGEFNESEVVMVLKLGLMCSNNEASSRPSMRQVMSYLEGEADIPDAPMAPVDFSPASCEVDAFIYNGFQSANLSLDGIAQFTSNDILLLTNSGTQNQGHAFYPNPIHFKNSSNGTVFSFSTTFVFAIRSDYGNLSGHGLAFVIAPHKGLQGSLANHYLGLFNSNNNGNISNHVVGVELDTIYSEDFGDINDNHVGIDINGLRSVAIHTAGYFDDTDLFHNLTLISGQEMQVWIDYDGRTKQMNVTVAQLHMEKPVRPLLALKYDLSSILEQSMYVGFSSSTGSVPTHHYILGWSFKTNGKAQELSQLPKLPRLGSKGASRFVTIGLPIISLVSVVAVVLVVVYYVRRKKYEEIHEDWEREYRLQRFKYKELYIATKGFREKEVLGVGGFGKVYKGVMPITKLEIAVKKISHESRQGMKEFVSEIVSIGRMQHRNIVQLLGYCRRKGELILIYEYMSNGSLDKYLYDQPRYTLDWNQRFKVIRGVASGLFFLHEECDHVVVHRDVKASNVLLDGELNGRLGDFGLARLYGHGTDPQSTRVVGTLGYLAPEHTRTGRATPSSDVFSFGAFLLEVACGRRPIQPRQDGDDLILVDWVFSCWNRGNILDAADPNIGIDFVPGQVELVLKLGLFCSHSDRSCRPTMRQILLFLDGVVALPELSELGVSSANLTFEHHGGFDDFVKSYPSSLGNAYSGSPSVTDSFLSGGRNVGDHIALLKVYNSWKETTFSTQWCYDNYIQVRIMKRARDIRDQLEGLLERVEIELTSLGSYKQVYNIGIYIVVKKSC</sequence>
<keyword evidence="16 22" id="KW-0472">Membrane</keyword>
<dbReference type="InterPro" id="IPR000719">
    <property type="entry name" value="Prot_kinase_dom"/>
</dbReference>
<keyword evidence="17" id="KW-0675">Receptor</keyword>
<evidence type="ECO:0000256" key="13">
    <source>
        <dbReference type="ARBA" id="ARBA00022821"/>
    </source>
</evidence>
<evidence type="ECO:0000256" key="21">
    <source>
        <dbReference type="PROSITE-ProRule" id="PRU10141"/>
    </source>
</evidence>
<dbReference type="CDD" id="cd14066">
    <property type="entry name" value="STKc_IRAK"/>
    <property type="match status" value="1"/>
</dbReference>
<dbReference type="GO" id="GO:0030246">
    <property type="term" value="F:carbohydrate binding"/>
    <property type="evidence" value="ECO:0007669"/>
    <property type="project" value="UniProtKB-KW"/>
</dbReference>
<evidence type="ECO:0000256" key="2">
    <source>
        <dbReference type="ARBA" id="ARBA00008536"/>
    </source>
</evidence>
<keyword evidence="10" id="KW-0430">Lectin</keyword>
<dbReference type="InterPro" id="IPR011009">
    <property type="entry name" value="Kinase-like_dom_sf"/>
</dbReference>
<comment type="subcellular location">
    <subcellularLocation>
        <location evidence="1">Cell membrane</location>
        <topology evidence="1">Single-pass type I membrane protein</topology>
    </subcellularLocation>
</comment>
<dbReference type="InterPro" id="IPR008271">
    <property type="entry name" value="Ser/Thr_kinase_AS"/>
</dbReference>
<dbReference type="PROSITE" id="PS50011">
    <property type="entry name" value="PROTEIN_KINASE_DOM"/>
    <property type="match status" value="2"/>
</dbReference>
<dbReference type="GO" id="GO:0042742">
    <property type="term" value="P:defense response to bacterium"/>
    <property type="evidence" value="ECO:0007669"/>
    <property type="project" value="UniProtKB-ARBA"/>
</dbReference>
<evidence type="ECO:0000313" key="26">
    <source>
        <dbReference type="Proteomes" id="UP000824120"/>
    </source>
</evidence>
<keyword evidence="12" id="KW-0418">Kinase</keyword>
<keyword evidence="6" id="KW-0723">Serine/threonine-protein kinase</keyword>
<comment type="similarity">
    <text evidence="2">In the N-terminal section; belongs to the leguminous lectin family.</text>
</comment>
<dbReference type="FunFam" id="3.30.200.20:FF:000112">
    <property type="entry name" value="Lectin-domain containing receptor kinase A4.3"/>
    <property type="match status" value="1"/>
</dbReference>
<dbReference type="PROSITE" id="PS00108">
    <property type="entry name" value="PROTEIN_KINASE_ST"/>
    <property type="match status" value="2"/>
</dbReference>
<dbReference type="GO" id="GO:0004674">
    <property type="term" value="F:protein serine/threonine kinase activity"/>
    <property type="evidence" value="ECO:0007669"/>
    <property type="project" value="UniProtKB-KW"/>
</dbReference>
<evidence type="ECO:0000256" key="4">
    <source>
        <dbReference type="ARBA" id="ARBA00012513"/>
    </source>
</evidence>
<dbReference type="Gene3D" id="3.30.200.20">
    <property type="entry name" value="Phosphorylase Kinase, domain 1"/>
    <property type="match status" value="2"/>
</dbReference>
<dbReference type="GO" id="GO:0005524">
    <property type="term" value="F:ATP binding"/>
    <property type="evidence" value="ECO:0007669"/>
    <property type="project" value="UniProtKB-UniRule"/>
</dbReference>
<organism evidence="25 26">
    <name type="scientific">Solanum commersonii</name>
    <name type="common">Commerson's wild potato</name>
    <name type="synonym">Commerson's nightshade</name>
    <dbReference type="NCBI Taxonomy" id="4109"/>
    <lineage>
        <taxon>Eukaryota</taxon>
        <taxon>Viridiplantae</taxon>
        <taxon>Streptophyta</taxon>
        <taxon>Embryophyta</taxon>
        <taxon>Tracheophyta</taxon>
        <taxon>Spermatophyta</taxon>
        <taxon>Magnoliopsida</taxon>
        <taxon>eudicotyledons</taxon>
        <taxon>Gunneridae</taxon>
        <taxon>Pentapetalae</taxon>
        <taxon>asterids</taxon>
        <taxon>lamiids</taxon>
        <taxon>Solanales</taxon>
        <taxon>Solanaceae</taxon>
        <taxon>Solanoideae</taxon>
        <taxon>Solaneae</taxon>
        <taxon>Solanum</taxon>
    </lineage>
</organism>
<evidence type="ECO:0000256" key="17">
    <source>
        <dbReference type="ARBA" id="ARBA00023170"/>
    </source>
</evidence>
<dbReference type="EMBL" id="JACXVP010000009">
    <property type="protein sequence ID" value="KAG5583854.1"/>
    <property type="molecule type" value="Genomic_DNA"/>
</dbReference>
<evidence type="ECO:0000256" key="6">
    <source>
        <dbReference type="ARBA" id="ARBA00022527"/>
    </source>
</evidence>
<keyword evidence="8 22" id="KW-0812">Transmembrane</keyword>
<dbReference type="InterPro" id="IPR019825">
    <property type="entry name" value="Lectin_legB_Mn/Ca_BS"/>
</dbReference>
<dbReference type="InterPro" id="IPR013320">
    <property type="entry name" value="ConA-like_dom_sf"/>
</dbReference>
<keyword evidence="18" id="KW-0325">Glycoprotein</keyword>